<evidence type="ECO:0000313" key="4">
    <source>
        <dbReference type="Proteomes" id="UP001237642"/>
    </source>
</evidence>
<feature type="compositionally biased region" description="Polar residues" evidence="2">
    <location>
        <begin position="455"/>
        <end position="471"/>
    </location>
</feature>
<reference evidence="3" key="1">
    <citation type="submission" date="2023-02" db="EMBL/GenBank/DDBJ databases">
        <title>Genome of toxic invasive species Heracleum sosnowskyi carries increased number of genes despite the absence of recent whole-genome duplications.</title>
        <authorList>
            <person name="Schelkunov M."/>
            <person name="Shtratnikova V."/>
            <person name="Makarenko M."/>
            <person name="Klepikova A."/>
            <person name="Omelchenko D."/>
            <person name="Novikova G."/>
            <person name="Obukhova E."/>
            <person name="Bogdanov V."/>
            <person name="Penin A."/>
            <person name="Logacheva M."/>
        </authorList>
    </citation>
    <scope>NUCLEOTIDE SEQUENCE</scope>
    <source>
        <strain evidence="3">Hsosn_3</strain>
        <tissue evidence="3">Leaf</tissue>
    </source>
</reference>
<keyword evidence="4" id="KW-1185">Reference proteome</keyword>
<comment type="caution">
    <text evidence="3">The sequence shown here is derived from an EMBL/GenBank/DDBJ whole genome shotgun (WGS) entry which is preliminary data.</text>
</comment>
<dbReference type="EMBL" id="JAUIZM010000001">
    <property type="protein sequence ID" value="KAK1401589.1"/>
    <property type="molecule type" value="Genomic_DNA"/>
</dbReference>
<dbReference type="AlphaFoldDB" id="A0AAD8JCH8"/>
<dbReference type="Proteomes" id="UP001237642">
    <property type="component" value="Unassembled WGS sequence"/>
</dbReference>
<sequence>MDPNNFELVLNNYVGYFDPSRCKVERFRPWIQFLNSETCVSHAICANALLKIDPLRMLCSSAVIAENSKSFSFNILNQQYTVTFDLFCDVLHFPKDRFDPLPTDDELSQFFVNINYQGPLQMVKLSKSFVVREWDLFFDTIARVFGNCTKTNFHCITSLNQYIAYAIVFGRRLNFAEILWNLLLNRLAHSRRDSDNGVKVKCWYPRFLTLIINHLLTAEQVELFREARFETSPTTDTKFYTRLDVSSKFLNIHVLVSPLMSQFINLPIFGEQVPEPHPVPLQVVIPNPASSSGSLIQTQVVVRADPEIVEPQSLTQVIEPNRESNTPDTQPELNIQTSSRSVREITAMSVPTALSPPLKKRRTYRETTVSPSVSSQKDMDIDMATTQSLETSSQQGGSIEVRHRAMASCTESSTLPLLTMGEDIHIDDTQDTMSGEHFTFDFDTVPTIVTVEVPSQASEGKSDSSPTQIESFSPLPEGTSLAPLRDFPLAVFTGESGRQPDESVPEAIQYTMSNILTDSFRDRELRTPIAPPLTSLEGARVIFNAGTSSENLERQLVVRDMNQTPSETQVRELSETPLRAIEVSAHTDTNTVLLKQLADLQKKLQETQAENNLLKAQVVSQSTTSVSNQLGTVKDDLEGLKNTLVPKLNSIQQSQVLVASDISELTMSNAQISESVKEIAAISTKVDFILQTADENQKFNEERIFRIEGGMEHLNEGMKHLYNMIKESHQPTEEQRIFFEGDDGDDDEDDDADEGRDMREQGDIRRTSEVNPRAFTAKSVEDSSTKGEKKGGEREREAGGASGVGKDKGKGKRSLEETVLDDAYYYHGEQDDFQFDTSGDLGKTIPEEAFGEEEVEEAANFDDWEDEADLYTPDPLFKKELKKQQADLRRKEDENAKVSDIISQKLKIQKAEHEDKQRLHSIHVKERRLDVRMKQGSNWDKAREMFDIPQRGTNNDATFLKLLEKIRIVNPDNSLYMKALKQDILRITSAFDQVRQELFIYVSSALEGSFTISLELLQRRSLSELWILMSKVKRSSCLNELLYDRLRDSAMKASPQVVHFPYEVKIYRGTTLETVRLDPDSLKLQTAMQLVKLENLLRTSGFATVEKSEVADMISDYCTEKVPRYAQMKNRLKKITNQPVMPSGVVSESDRVLDKDLLVTLAEAEEGEIRD</sequence>
<organism evidence="3 4">
    <name type="scientific">Heracleum sosnowskyi</name>
    <dbReference type="NCBI Taxonomy" id="360622"/>
    <lineage>
        <taxon>Eukaryota</taxon>
        <taxon>Viridiplantae</taxon>
        <taxon>Streptophyta</taxon>
        <taxon>Embryophyta</taxon>
        <taxon>Tracheophyta</taxon>
        <taxon>Spermatophyta</taxon>
        <taxon>Magnoliopsida</taxon>
        <taxon>eudicotyledons</taxon>
        <taxon>Gunneridae</taxon>
        <taxon>Pentapetalae</taxon>
        <taxon>asterids</taxon>
        <taxon>campanulids</taxon>
        <taxon>Apiales</taxon>
        <taxon>Apiaceae</taxon>
        <taxon>Apioideae</taxon>
        <taxon>apioid superclade</taxon>
        <taxon>Tordylieae</taxon>
        <taxon>Tordyliinae</taxon>
        <taxon>Heracleum</taxon>
    </lineage>
</organism>
<accession>A0AAD8JCH8</accession>
<name>A0AAD8JCH8_9APIA</name>
<gene>
    <name evidence="3" type="ORF">POM88_001194</name>
</gene>
<protein>
    <submittedName>
        <fullName evidence="3">Uncharacterized protein</fullName>
    </submittedName>
</protein>
<evidence type="ECO:0000256" key="2">
    <source>
        <dbReference type="SAM" id="MobiDB-lite"/>
    </source>
</evidence>
<feature type="coiled-coil region" evidence="1">
    <location>
        <begin position="590"/>
        <end position="617"/>
    </location>
</feature>
<proteinExistence type="predicted"/>
<feature type="compositionally biased region" description="Acidic residues" evidence="2">
    <location>
        <begin position="740"/>
        <end position="754"/>
    </location>
</feature>
<reference evidence="3" key="2">
    <citation type="submission" date="2023-05" db="EMBL/GenBank/DDBJ databases">
        <authorList>
            <person name="Schelkunov M.I."/>
        </authorList>
    </citation>
    <scope>NUCLEOTIDE SEQUENCE</scope>
    <source>
        <strain evidence="3">Hsosn_3</strain>
        <tissue evidence="3">Leaf</tissue>
    </source>
</reference>
<evidence type="ECO:0000313" key="3">
    <source>
        <dbReference type="EMBL" id="KAK1401589.1"/>
    </source>
</evidence>
<evidence type="ECO:0000256" key="1">
    <source>
        <dbReference type="SAM" id="Coils"/>
    </source>
</evidence>
<feature type="region of interest" description="Disordered" evidence="2">
    <location>
        <begin position="739"/>
        <end position="814"/>
    </location>
</feature>
<feature type="compositionally biased region" description="Basic and acidic residues" evidence="2">
    <location>
        <begin position="779"/>
        <end position="798"/>
    </location>
</feature>
<feature type="region of interest" description="Disordered" evidence="2">
    <location>
        <begin position="455"/>
        <end position="481"/>
    </location>
</feature>
<keyword evidence="1" id="KW-0175">Coiled coil</keyword>
<feature type="compositionally biased region" description="Basic and acidic residues" evidence="2">
    <location>
        <begin position="805"/>
        <end position="814"/>
    </location>
</feature>
<feature type="compositionally biased region" description="Basic and acidic residues" evidence="2">
    <location>
        <begin position="755"/>
        <end position="768"/>
    </location>
</feature>